<gene>
    <name evidence="1" type="ORF">SPELUC_LOCUS2031</name>
</gene>
<reference evidence="1" key="1">
    <citation type="submission" date="2021-06" db="EMBL/GenBank/DDBJ databases">
        <authorList>
            <person name="Kallberg Y."/>
            <person name="Tangrot J."/>
            <person name="Rosling A."/>
        </authorList>
    </citation>
    <scope>NUCLEOTIDE SEQUENCE</scope>
    <source>
        <strain evidence="1">28 12/20/2015</strain>
    </source>
</reference>
<evidence type="ECO:0000313" key="2">
    <source>
        <dbReference type="Proteomes" id="UP000789366"/>
    </source>
</evidence>
<accession>A0ACA9KLG2</accession>
<dbReference type="EMBL" id="CAJVPW010001242">
    <property type="protein sequence ID" value="CAG8478787.1"/>
    <property type="molecule type" value="Genomic_DNA"/>
</dbReference>
<organism evidence="1 2">
    <name type="scientific">Cetraspora pellucida</name>
    <dbReference type="NCBI Taxonomy" id="1433469"/>
    <lineage>
        <taxon>Eukaryota</taxon>
        <taxon>Fungi</taxon>
        <taxon>Fungi incertae sedis</taxon>
        <taxon>Mucoromycota</taxon>
        <taxon>Glomeromycotina</taxon>
        <taxon>Glomeromycetes</taxon>
        <taxon>Diversisporales</taxon>
        <taxon>Gigasporaceae</taxon>
        <taxon>Cetraspora</taxon>
    </lineage>
</organism>
<proteinExistence type="predicted"/>
<keyword evidence="2" id="KW-1185">Reference proteome</keyword>
<name>A0ACA9KLG2_9GLOM</name>
<sequence length="77" mass="8933">MFYEEEILSVPLAVKIKHEKLKEPDDSDPFDDKDLDEAEGFLTDQYSDVIAKETEKEEESIIEKLKKNLDNEALTND</sequence>
<evidence type="ECO:0000313" key="1">
    <source>
        <dbReference type="EMBL" id="CAG8478787.1"/>
    </source>
</evidence>
<protein>
    <submittedName>
        <fullName evidence="1">13454_t:CDS:1</fullName>
    </submittedName>
</protein>
<comment type="caution">
    <text evidence="1">The sequence shown here is derived from an EMBL/GenBank/DDBJ whole genome shotgun (WGS) entry which is preliminary data.</text>
</comment>
<dbReference type="Proteomes" id="UP000789366">
    <property type="component" value="Unassembled WGS sequence"/>
</dbReference>